<keyword evidence="2" id="KW-0808">Transferase</keyword>
<reference evidence="2" key="2">
    <citation type="journal article" date="2024" name="Antonie Van Leeuwenhoek">
        <title>Roseihalotalea indica gen. nov., sp. nov., a halophilic Bacteroidetes from mesopelagic Southwest Indian Ocean with higher carbohydrate metabolic potential.</title>
        <authorList>
            <person name="Chen B."/>
            <person name="Zhang M."/>
            <person name="Lin D."/>
            <person name="Ye J."/>
            <person name="Tang K."/>
        </authorList>
    </citation>
    <scope>NUCLEOTIDE SEQUENCE</scope>
    <source>
        <strain evidence="2">TK19036</strain>
    </source>
</reference>
<dbReference type="InterPro" id="IPR001437">
    <property type="entry name" value="Tscrpt_elong_fac_GreA/B_C"/>
</dbReference>
<protein>
    <submittedName>
        <fullName evidence="2">Nucleoside diphosphate kinase regulator</fullName>
    </submittedName>
</protein>
<dbReference type="PANTHER" id="PTHR30437">
    <property type="entry name" value="TRANSCRIPTION ELONGATION FACTOR GREA"/>
    <property type="match status" value="1"/>
</dbReference>
<dbReference type="InterPro" id="IPR023459">
    <property type="entry name" value="Tscrpt_elong_fac_GreA/B_fam"/>
</dbReference>
<dbReference type="SUPFAM" id="SSF54534">
    <property type="entry name" value="FKBP-like"/>
    <property type="match status" value="1"/>
</dbReference>
<dbReference type="GO" id="GO:0016301">
    <property type="term" value="F:kinase activity"/>
    <property type="evidence" value="ECO:0007669"/>
    <property type="project" value="UniProtKB-KW"/>
</dbReference>
<dbReference type="NCBIfam" id="NF004396">
    <property type="entry name" value="PRK05753.1"/>
    <property type="match status" value="1"/>
</dbReference>
<organism evidence="2">
    <name type="scientific">Roseihalotalea indica</name>
    <dbReference type="NCBI Taxonomy" id="2867963"/>
    <lineage>
        <taxon>Bacteria</taxon>
        <taxon>Pseudomonadati</taxon>
        <taxon>Bacteroidota</taxon>
        <taxon>Cytophagia</taxon>
        <taxon>Cytophagales</taxon>
        <taxon>Catalimonadaceae</taxon>
        <taxon>Roseihalotalea</taxon>
    </lineage>
</organism>
<dbReference type="GO" id="GO:0070063">
    <property type="term" value="F:RNA polymerase binding"/>
    <property type="evidence" value="ECO:0007669"/>
    <property type="project" value="InterPro"/>
</dbReference>
<keyword evidence="2" id="KW-0418">Kinase</keyword>
<dbReference type="Gene3D" id="3.10.50.30">
    <property type="entry name" value="Transcription elongation factor, GreA/GreB, C-terminal domain"/>
    <property type="match status" value="1"/>
</dbReference>
<dbReference type="EMBL" id="CP120682">
    <property type="protein sequence ID" value="WKN34535.1"/>
    <property type="molecule type" value="Genomic_DNA"/>
</dbReference>
<evidence type="ECO:0000259" key="1">
    <source>
        <dbReference type="Pfam" id="PF01272"/>
    </source>
</evidence>
<dbReference type="AlphaFoldDB" id="A0AA49GH02"/>
<gene>
    <name evidence="2" type="primary">rnk</name>
    <name evidence="2" type="ORF">K4G66_19355</name>
</gene>
<sequence>MREIIMSSLDLARVKQRIQWVEPRSPISSSEIERLQKELDRAKVMEPNKIPGDVITMNSVVRVKYLTTHKEFIIQLVYPEDANIKENKVSIFAPIGAALLGYKKGDTIHWNAPGGSIRVQVEDVLFQPEAAGEFSL</sequence>
<dbReference type="Pfam" id="PF01272">
    <property type="entry name" value="GreA_GreB"/>
    <property type="match status" value="1"/>
</dbReference>
<proteinExistence type="predicted"/>
<evidence type="ECO:0000313" key="2">
    <source>
        <dbReference type="EMBL" id="WKN34535.1"/>
    </source>
</evidence>
<name>A0AA49GH02_9BACT</name>
<dbReference type="InterPro" id="IPR036953">
    <property type="entry name" value="GreA/GreB_C_sf"/>
</dbReference>
<feature type="domain" description="Transcription elongation factor GreA/GreB C-terminal" evidence="1">
    <location>
        <begin position="51"/>
        <end position="124"/>
    </location>
</feature>
<dbReference type="GO" id="GO:0032784">
    <property type="term" value="P:regulation of DNA-templated transcription elongation"/>
    <property type="evidence" value="ECO:0007669"/>
    <property type="project" value="InterPro"/>
</dbReference>
<dbReference type="PANTHER" id="PTHR30437:SF5">
    <property type="entry name" value="REGULATOR OF NUCLEOSIDE DIPHOSPHATE KINASE"/>
    <property type="match status" value="1"/>
</dbReference>
<accession>A0AA49GH02</accession>
<dbReference type="GO" id="GO:0003677">
    <property type="term" value="F:DNA binding"/>
    <property type="evidence" value="ECO:0007669"/>
    <property type="project" value="InterPro"/>
</dbReference>
<reference evidence="2" key="1">
    <citation type="journal article" date="2023" name="Comput. Struct. Biotechnol. J.">
        <title>Discovery of a novel marine Bacteroidetes with a rich repertoire of carbohydrate-active enzymes.</title>
        <authorList>
            <person name="Chen B."/>
            <person name="Liu G."/>
            <person name="Chen Q."/>
            <person name="Wang H."/>
            <person name="Liu L."/>
            <person name="Tang K."/>
        </authorList>
    </citation>
    <scope>NUCLEOTIDE SEQUENCE</scope>
    <source>
        <strain evidence="2">TK19036</strain>
    </source>
</reference>
<dbReference type="GO" id="GO:0006354">
    <property type="term" value="P:DNA-templated transcription elongation"/>
    <property type="evidence" value="ECO:0007669"/>
    <property type="project" value="TreeGrafter"/>
</dbReference>